<feature type="transmembrane region" description="Helical" evidence="1">
    <location>
        <begin position="393"/>
        <end position="414"/>
    </location>
</feature>
<keyword evidence="3" id="KW-1185">Reference proteome</keyword>
<feature type="transmembrane region" description="Helical" evidence="1">
    <location>
        <begin position="20"/>
        <end position="40"/>
    </location>
</feature>
<dbReference type="OrthoDB" id="9806532at2"/>
<dbReference type="PRINTS" id="PR00702">
    <property type="entry name" value="ACRIFLAVINRP"/>
</dbReference>
<dbReference type="PANTHER" id="PTHR32063:SF33">
    <property type="entry name" value="RND SUPERFAMILY EFFLUX PUMP PERMEASE COMPONENT"/>
    <property type="match status" value="1"/>
</dbReference>
<sequence length="1065" mass="116418">MAENNKKPTGPISWMAGNSVASNLLMIILLVGGLLMAFNIKQEVFPEFSMDTVTVSVSYHGASPEEVEQGIVLAIEEAVIGLDGVKEVTSSAAEGRGSVTVEAIEGYDLQQLTQDVKSEVDRITSFPEEAEDPSVKESSRKRQVLALMVYGDVNPLTLRKVAESLREDLISDPGITQVDLSEVSDLQVTIEIPQDKLRAYNLTLTDVAKTLNDASVELPGGGIKTGSGEVLVRFNERKDFAREFARVPVVTGRDGTQVRLEDIADVKEDFQDDDNVTSYNGVPAVRVNVFRVGTQTPITVSEAVHAKLETFNRSLPKSVHVDVRNDSSDIFKQRMDLLLKNGLMGLALVFILLALFLEPRLAFWVSMGIPISFLGSMLILAPADASINMISMFAFIISLGIVVDDAIVVGENVYTMRQQGMTWHKAAYEGAKRIAMPVTFSVLTNIVAFMPLFFIPGVMGKIFKIIPLVVCSVFAVSLVESLFVLPAHLAHGGEGQPGRIMAFVLRNQQKISKGLMVFIEKVYRPFLDRAVAWKYLTVALGFACLLVAFAYIKSGRLGFTMFPKIESNYAYLTVDLPYGTAKEVTMEVQKKALKAAAIVTNENGGDELVRGVYSKIGGAGRGSSSGSHVLKIQVFLTDADTRPISTDQYTKKWRSELGPIAGAESVLFESDRGGPGSGGSLEIELSHTDISVLERAASDLASALSTYPKVKDIDDGYSPGKRQLDFELLPEGRSLGLTPQSVASQMRAAYYGAEVLRQQRGRNEVKVMVRLPIAERVSEYNLEEMIIRTPKGTDVPLREVVKIKSGRSYTSIKRRDGRRIVSVSADVTPRKETAQIIESVVKEVLPQLKADYPGLGFSLEGKQADMQESTDSLISGLFMAMMCIYALLAIPFKSYFQPIIIMICIPFGIVGAVIGHILLGYSLSLMSLFGIVALSGVVVNDSLVFIDYVNKMRMKGHCAYDAVLEAGAARFRPILLTTLTTFGGLAPMILETSRQARFLIPMAISLGFGILFATGITLILVPSFYMIFEDIRRGIRKLFRLPPVAGTVDGVIENVPVTQCEHKPE</sequence>
<dbReference type="Pfam" id="PF00873">
    <property type="entry name" value="ACR_tran"/>
    <property type="match status" value="1"/>
</dbReference>
<dbReference type="InterPro" id="IPR001036">
    <property type="entry name" value="Acrflvin-R"/>
</dbReference>
<proteinExistence type="predicted"/>
<accession>A0A1G9J794</accession>
<dbReference type="PANTHER" id="PTHR32063">
    <property type="match status" value="1"/>
</dbReference>
<dbReference type="EMBL" id="FNGA01000004">
    <property type="protein sequence ID" value="SDL32994.1"/>
    <property type="molecule type" value="Genomic_DNA"/>
</dbReference>
<feature type="transmembrane region" description="Helical" evidence="1">
    <location>
        <begin position="434"/>
        <end position="455"/>
    </location>
</feature>
<feature type="transmembrane region" description="Helical" evidence="1">
    <location>
        <begin position="363"/>
        <end position="381"/>
    </location>
</feature>
<dbReference type="SUPFAM" id="SSF82693">
    <property type="entry name" value="Multidrug efflux transporter AcrB pore domain, PN1, PN2, PC1 and PC2 subdomains"/>
    <property type="match status" value="2"/>
</dbReference>
<evidence type="ECO:0000313" key="2">
    <source>
        <dbReference type="EMBL" id="SDL32994.1"/>
    </source>
</evidence>
<dbReference type="Gene3D" id="3.30.70.1320">
    <property type="entry name" value="Multidrug efflux transporter AcrB pore domain like"/>
    <property type="match status" value="1"/>
</dbReference>
<feature type="transmembrane region" description="Helical" evidence="1">
    <location>
        <begin position="337"/>
        <end position="357"/>
    </location>
</feature>
<dbReference type="Gene3D" id="1.20.1640.10">
    <property type="entry name" value="Multidrug efflux transporter AcrB transmembrane domain"/>
    <property type="match status" value="2"/>
</dbReference>
<dbReference type="Proteomes" id="UP000199053">
    <property type="component" value="Unassembled WGS sequence"/>
</dbReference>
<dbReference type="Gene3D" id="3.30.2090.10">
    <property type="entry name" value="Multidrug efflux transporter AcrB TolC docking domain, DN and DC subdomains"/>
    <property type="match status" value="2"/>
</dbReference>
<name>A0A1G9J794_9BACT</name>
<dbReference type="Gene3D" id="3.30.70.1440">
    <property type="entry name" value="Multidrug efflux transporter AcrB pore domain"/>
    <property type="match status" value="1"/>
</dbReference>
<keyword evidence="1" id="KW-1133">Transmembrane helix</keyword>
<feature type="transmembrane region" description="Helical" evidence="1">
    <location>
        <begin position="926"/>
        <end position="946"/>
    </location>
</feature>
<dbReference type="AlphaFoldDB" id="A0A1G9J794"/>
<dbReference type="GO" id="GO:0005886">
    <property type="term" value="C:plasma membrane"/>
    <property type="evidence" value="ECO:0007669"/>
    <property type="project" value="TreeGrafter"/>
</dbReference>
<protein>
    <submittedName>
        <fullName evidence="2">Multidrug efflux pump subunit AcrB</fullName>
    </submittedName>
</protein>
<dbReference type="RefSeq" id="WP_092161899.1">
    <property type="nucleotide sequence ID" value="NZ_FNGA01000004.1"/>
</dbReference>
<dbReference type="STRING" id="246191.SAMN05660337_2665"/>
<gene>
    <name evidence="2" type="ORF">SAMN05660337_2665</name>
</gene>
<feature type="transmembrane region" description="Helical" evidence="1">
    <location>
        <begin position="872"/>
        <end position="892"/>
    </location>
</feature>
<evidence type="ECO:0000313" key="3">
    <source>
        <dbReference type="Proteomes" id="UP000199053"/>
    </source>
</evidence>
<keyword evidence="1" id="KW-0472">Membrane</keyword>
<dbReference type="InterPro" id="IPR027463">
    <property type="entry name" value="AcrB_DN_DC_subdom"/>
</dbReference>
<organism evidence="2 3">
    <name type="scientific">Maridesulfovibrio ferrireducens</name>
    <dbReference type="NCBI Taxonomy" id="246191"/>
    <lineage>
        <taxon>Bacteria</taxon>
        <taxon>Pseudomonadati</taxon>
        <taxon>Thermodesulfobacteriota</taxon>
        <taxon>Desulfovibrionia</taxon>
        <taxon>Desulfovibrionales</taxon>
        <taxon>Desulfovibrionaceae</taxon>
        <taxon>Maridesulfovibrio</taxon>
    </lineage>
</organism>
<reference evidence="3" key="1">
    <citation type="submission" date="2016-10" db="EMBL/GenBank/DDBJ databases">
        <authorList>
            <person name="Varghese N."/>
            <person name="Submissions S."/>
        </authorList>
    </citation>
    <scope>NUCLEOTIDE SEQUENCE [LARGE SCALE GENOMIC DNA]</scope>
    <source>
        <strain evidence="3">DSM 16995</strain>
    </source>
</reference>
<evidence type="ECO:0000256" key="1">
    <source>
        <dbReference type="SAM" id="Phobius"/>
    </source>
</evidence>
<feature type="transmembrane region" description="Helical" evidence="1">
    <location>
        <begin position="462"/>
        <end position="485"/>
    </location>
</feature>
<dbReference type="SUPFAM" id="SSF82714">
    <property type="entry name" value="Multidrug efflux transporter AcrB TolC docking domain, DN and DC subdomains"/>
    <property type="match status" value="2"/>
</dbReference>
<dbReference type="SUPFAM" id="SSF82866">
    <property type="entry name" value="Multidrug efflux transporter AcrB transmembrane domain"/>
    <property type="match status" value="2"/>
</dbReference>
<dbReference type="GO" id="GO:0042910">
    <property type="term" value="F:xenobiotic transmembrane transporter activity"/>
    <property type="evidence" value="ECO:0007669"/>
    <property type="project" value="TreeGrafter"/>
</dbReference>
<feature type="transmembrane region" description="Helical" evidence="1">
    <location>
        <begin position="532"/>
        <end position="552"/>
    </location>
</feature>
<dbReference type="Gene3D" id="3.30.70.1430">
    <property type="entry name" value="Multidrug efflux transporter AcrB pore domain"/>
    <property type="match status" value="2"/>
</dbReference>
<feature type="transmembrane region" description="Helical" evidence="1">
    <location>
        <begin position="898"/>
        <end position="919"/>
    </location>
</feature>
<feature type="transmembrane region" description="Helical" evidence="1">
    <location>
        <begin position="998"/>
        <end position="1028"/>
    </location>
</feature>
<keyword evidence="1" id="KW-0812">Transmembrane</keyword>